<dbReference type="InterPro" id="IPR003749">
    <property type="entry name" value="ThiS/MoaD-like"/>
</dbReference>
<sequence length="85" mass="8900">MADTTAVQVRYFAAASDAAGCVKETLDLPAGASLADLESVIVERHGDRMRRVLSVAAFLVEDDLTRDRTVLAGPAVDVLPPFAGG</sequence>
<comment type="caution">
    <text evidence="1">The sequence shown here is derived from an EMBL/GenBank/DDBJ whole genome shotgun (WGS) entry which is preliminary data.</text>
</comment>
<organism evidence="1 2">
    <name type="scientific">Rhodococcus rhodnii</name>
    <dbReference type="NCBI Taxonomy" id="38312"/>
    <lineage>
        <taxon>Bacteria</taxon>
        <taxon>Bacillati</taxon>
        <taxon>Actinomycetota</taxon>
        <taxon>Actinomycetes</taxon>
        <taxon>Mycobacteriales</taxon>
        <taxon>Nocardiaceae</taxon>
        <taxon>Rhodococcus</taxon>
    </lineage>
</organism>
<gene>
    <name evidence="1" type="ORF">DW322_11515</name>
</gene>
<evidence type="ECO:0000313" key="2">
    <source>
        <dbReference type="Proteomes" id="UP000471120"/>
    </source>
</evidence>
<dbReference type="EMBL" id="QRCM01000001">
    <property type="protein sequence ID" value="TXG90733.1"/>
    <property type="molecule type" value="Genomic_DNA"/>
</dbReference>
<dbReference type="InterPro" id="IPR012675">
    <property type="entry name" value="Beta-grasp_dom_sf"/>
</dbReference>
<dbReference type="AlphaFoldDB" id="A0A6P2CE03"/>
<dbReference type="Pfam" id="PF02597">
    <property type="entry name" value="ThiS"/>
    <property type="match status" value="1"/>
</dbReference>
<accession>A0A6P2CE03</accession>
<dbReference type="Gene3D" id="3.10.20.30">
    <property type="match status" value="1"/>
</dbReference>
<dbReference type="RefSeq" id="WP_040773411.1">
    <property type="nucleotide sequence ID" value="NZ_QRCM01000001.1"/>
</dbReference>
<dbReference type="InterPro" id="IPR016155">
    <property type="entry name" value="Mopterin_synth/thiamin_S_b"/>
</dbReference>
<dbReference type="SUPFAM" id="SSF54285">
    <property type="entry name" value="MoaD/ThiS"/>
    <property type="match status" value="1"/>
</dbReference>
<dbReference type="Proteomes" id="UP000471120">
    <property type="component" value="Unassembled WGS sequence"/>
</dbReference>
<reference evidence="1 2" key="1">
    <citation type="submission" date="2018-07" db="EMBL/GenBank/DDBJ databases">
        <title>Genome sequence of Rhodococcus rhodnii ATCC 35071 from Rhodnius prolixus.</title>
        <authorList>
            <person name="Patel V."/>
            <person name="Vogel K.J."/>
        </authorList>
    </citation>
    <scope>NUCLEOTIDE SEQUENCE [LARGE SCALE GENOMIC DNA]</scope>
    <source>
        <strain evidence="1 2">ATCC 35071</strain>
    </source>
</reference>
<evidence type="ECO:0000313" key="1">
    <source>
        <dbReference type="EMBL" id="TXG90733.1"/>
    </source>
</evidence>
<proteinExistence type="predicted"/>
<name>A0A6P2CE03_9NOCA</name>
<protein>
    <submittedName>
        <fullName evidence="1">MoaD/ThiS family protein</fullName>
    </submittedName>
</protein>